<evidence type="ECO:0000256" key="6">
    <source>
        <dbReference type="ARBA" id="ARBA00022980"/>
    </source>
</evidence>
<dbReference type="InterPro" id="IPR001063">
    <property type="entry name" value="Ribosomal_uL22"/>
</dbReference>
<keyword evidence="5 10" id="KW-0694">RNA-binding</keyword>
<dbReference type="Gene3D" id="3.90.470.10">
    <property type="entry name" value="Ribosomal protein L22/L17"/>
    <property type="match status" value="1"/>
</dbReference>
<gene>
    <name evidence="10 14" type="primary">rplV</name>
    <name evidence="14" type="ORF">I6I10_00400</name>
    <name evidence="15" type="ORF">I6J21_02645</name>
</gene>
<proteinExistence type="inferred from homology"/>
<comment type="function">
    <text evidence="10 13">This protein binds specifically to 23S rRNA; its binding is stimulated by other ribosomal proteins, e.g., L4, L17, and L20. It is important during the early stages of 50S assembly. It makes multiple contacts with different domains of the 23S rRNA in the assembled 50S subunit and ribosome.</text>
</comment>
<dbReference type="OrthoDB" id="9805969at2"/>
<evidence type="ECO:0000256" key="1">
    <source>
        <dbReference type="ARBA" id="ARBA00003478"/>
    </source>
</evidence>
<organism evidence="14 16">
    <name type="scientific">Corynebacterium glucuronolyticum</name>
    <dbReference type="NCBI Taxonomy" id="39791"/>
    <lineage>
        <taxon>Bacteria</taxon>
        <taxon>Bacillati</taxon>
        <taxon>Actinomycetota</taxon>
        <taxon>Actinomycetes</taxon>
        <taxon>Mycobacteriales</taxon>
        <taxon>Corynebacteriaceae</taxon>
        <taxon>Corynebacterium</taxon>
    </lineage>
</organism>
<evidence type="ECO:0000256" key="11">
    <source>
        <dbReference type="RuleBase" id="RU004005"/>
    </source>
</evidence>
<dbReference type="GO" id="GO:0019843">
    <property type="term" value="F:rRNA binding"/>
    <property type="evidence" value="ECO:0007669"/>
    <property type="project" value="UniProtKB-UniRule"/>
</dbReference>
<evidence type="ECO:0000313" key="14">
    <source>
        <dbReference type="EMBL" id="QQB46459.1"/>
    </source>
</evidence>
<dbReference type="InterPro" id="IPR036394">
    <property type="entry name" value="Ribosomal_uL22_sf"/>
</dbReference>
<dbReference type="Pfam" id="PF00237">
    <property type="entry name" value="Ribosomal_L22"/>
    <property type="match status" value="1"/>
</dbReference>
<dbReference type="SUPFAM" id="SSF54843">
    <property type="entry name" value="Ribosomal protein L22"/>
    <property type="match status" value="1"/>
</dbReference>
<dbReference type="AlphaFoldDB" id="A0A7T4EFJ5"/>
<evidence type="ECO:0000256" key="10">
    <source>
        <dbReference type="HAMAP-Rule" id="MF_01331"/>
    </source>
</evidence>
<sequence length="120" mass="13135">MTDQITSARATARFVRVSPMKARRVINLVRGKSVSEALSILKYAPQGAAEPLAKVVASAAANAENNFGLDRSSLVISEAYANEGPTMRRFRPRAQGRAFHIRKRTSHITVVVEEKKEGAK</sequence>
<evidence type="ECO:0000256" key="3">
    <source>
        <dbReference type="ARBA" id="ARBA00011838"/>
    </source>
</evidence>
<comment type="function">
    <text evidence="1 10">The globular domain of the protein is located near the polypeptide exit tunnel on the outside of the subunit, while an extended beta-hairpin is found that lines the wall of the exit tunnel in the center of the 70S ribosome.</text>
</comment>
<dbReference type="PANTHER" id="PTHR13501">
    <property type="entry name" value="CHLOROPLAST 50S RIBOSOMAL PROTEIN L22-RELATED"/>
    <property type="match status" value="1"/>
</dbReference>
<dbReference type="GO" id="GO:0022625">
    <property type="term" value="C:cytosolic large ribosomal subunit"/>
    <property type="evidence" value="ECO:0007669"/>
    <property type="project" value="TreeGrafter"/>
</dbReference>
<dbReference type="GO" id="GO:0003735">
    <property type="term" value="F:structural constituent of ribosome"/>
    <property type="evidence" value="ECO:0007669"/>
    <property type="project" value="InterPro"/>
</dbReference>
<dbReference type="RefSeq" id="WP_005390536.1">
    <property type="nucleotide sequence ID" value="NZ_CP066007.1"/>
</dbReference>
<accession>A0A7T4EFJ5</accession>
<evidence type="ECO:0000313" key="16">
    <source>
        <dbReference type="Proteomes" id="UP000596145"/>
    </source>
</evidence>
<dbReference type="Proteomes" id="UP000617681">
    <property type="component" value="Chromosome"/>
</dbReference>
<comment type="subunit">
    <text evidence="3 10 12">Part of the 50S ribosomal subunit.</text>
</comment>
<dbReference type="NCBIfam" id="TIGR01044">
    <property type="entry name" value="rplV_bact"/>
    <property type="match status" value="1"/>
</dbReference>
<dbReference type="CDD" id="cd00336">
    <property type="entry name" value="Ribosomal_L22"/>
    <property type="match status" value="1"/>
</dbReference>
<name>A0A7T4EFJ5_9CORY</name>
<dbReference type="InterPro" id="IPR018260">
    <property type="entry name" value="Ribosomal_uL22_CS"/>
</dbReference>
<keyword evidence="6 10" id="KW-0689">Ribosomal protein</keyword>
<dbReference type="InterPro" id="IPR047867">
    <property type="entry name" value="Ribosomal_uL22_bac/org-type"/>
</dbReference>
<evidence type="ECO:0000256" key="2">
    <source>
        <dbReference type="ARBA" id="ARBA00009451"/>
    </source>
</evidence>
<comment type="similarity">
    <text evidence="2 10 11">Belongs to the universal ribosomal protein uL22 family.</text>
</comment>
<evidence type="ECO:0000256" key="8">
    <source>
        <dbReference type="ARBA" id="ARBA00025084"/>
    </source>
</evidence>
<dbReference type="PROSITE" id="PS00464">
    <property type="entry name" value="RIBOSOMAL_L22"/>
    <property type="match status" value="1"/>
</dbReference>
<dbReference type="HAMAP" id="MF_01331_B">
    <property type="entry name" value="Ribosomal_uL22_B"/>
    <property type="match status" value="1"/>
</dbReference>
<dbReference type="Proteomes" id="UP000596145">
    <property type="component" value="Chromosome"/>
</dbReference>
<keyword evidence="7 10" id="KW-0687">Ribonucleoprotein</keyword>
<dbReference type="PANTHER" id="PTHR13501:SF8">
    <property type="entry name" value="LARGE RIBOSOMAL SUBUNIT PROTEIN UL22M"/>
    <property type="match status" value="1"/>
</dbReference>
<dbReference type="GeneID" id="92759237"/>
<evidence type="ECO:0000256" key="5">
    <source>
        <dbReference type="ARBA" id="ARBA00022884"/>
    </source>
</evidence>
<evidence type="ECO:0000256" key="7">
    <source>
        <dbReference type="ARBA" id="ARBA00023274"/>
    </source>
</evidence>
<dbReference type="FunFam" id="3.90.470.10:FF:000002">
    <property type="entry name" value="50S ribosomal protein L22"/>
    <property type="match status" value="1"/>
</dbReference>
<evidence type="ECO:0000256" key="12">
    <source>
        <dbReference type="RuleBase" id="RU004006"/>
    </source>
</evidence>
<protein>
    <recommendedName>
        <fullName evidence="9 10">Large ribosomal subunit protein uL22</fullName>
    </recommendedName>
</protein>
<keyword evidence="4 10" id="KW-0699">rRNA-binding</keyword>
<dbReference type="EMBL" id="CP066007">
    <property type="protein sequence ID" value="QQB46459.1"/>
    <property type="molecule type" value="Genomic_DNA"/>
</dbReference>
<comment type="function">
    <text evidence="8">This protein binds specifically to 23S rRNA; its binding is stimulated by other ribosomal proteins, e.g. L4, L17, and L20. It is important during the early stages of 50S assembly. It makes multiple contacts with different domains of the 23S rRNA in the assembled 50S subunit and ribosome.</text>
</comment>
<dbReference type="InterPro" id="IPR005727">
    <property type="entry name" value="Ribosomal_uL22_bac/chlpt-type"/>
</dbReference>
<evidence type="ECO:0000256" key="9">
    <source>
        <dbReference type="ARBA" id="ARBA00035207"/>
    </source>
</evidence>
<dbReference type="GO" id="GO:0006412">
    <property type="term" value="P:translation"/>
    <property type="evidence" value="ECO:0007669"/>
    <property type="project" value="UniProtKB-UniRule"/>
</dbReference>
<evidence type="ECO:0000313" key="15">
    <source>
        <dbReference type="EMBL" id="QRP71072.1"/>
    </source>
</evidence>
<evidence type="ECO:0000256" key="4">
    <source>
        <dbReference type="ARBA" id="ARBA00022730"/>
    </source>
</evidence>
<evidence type="ECO:0000256" key="13">
    <source>
        <dbReference type="RuleBase" id="RU004008"/>
    </source>
</evidence>
<dbReference type="EMBL" id="CP069534">
    <property type="protein sequence ID" value="QRP71072.1"/>
    <property type="molecule type" value="Genomic_DNA"/>
</dbReference>
<reference evidence="14 16" key="1">
    <citation type="submission" date="2020-12" db="EMBL/GenBank/DDBJ databases">
        <title>FDA dAtabase for Regulatory Grade micrObial Sequences (FDA-ARGOS): Supporting development and validation of Infectious Disease Dx tests.</title>
        <authorList>
            <person name="Sproer C."/>
            <person name="Gronow S."/>
            <person name="Severitt S."/>
            <person name="Schroder I."/>
            <person name="Tallon L."/>
            <person name="Sadzewicz L."/>
            <person name="Zhao X."/>
            <person name="Boylan J."/>
            <person name="Ott S."/>
            <person name="Bowen H."/>
            <person name="Vavikolanu K."/>
            <person name="Mehta A."/>
            <person name="Aluvathingal J."/>
            <person name="Nadendla S."/>
            <person name="Lowell S."/>
            <person name="Myers T."/>
            <person name="Yan Y."/>
            <person name="Sichtig H."/>
        </authorList>
    </citation>
    <scope>NUCLEOTIDE SEQUENCE [LARGE SCALE GENOMIC DNA]</scope>
    <source>
        <strain evidence="14 16">FDAARGOS_1053</strain>
        <strain evidence="15">FDAARGOS_1191</strain>
    </source>
</reference>